<gene>
    <name evidence="6" type="ORF">A4X20_13950</name>
</gene>
<evidence type="ECO:0000256" key="2">
    <source>
        <dbReference type="ARBA" id="ARBA00023125"/>
    </source>
</evidence>
<dbReference type="OrthoDB" id="4746440at2"/>
<dbReference type="InterPro" id="IPR041347">
    <property type="entry name" value="MftR_C"/>
</dbReference>
<dbReference type="PROSITE" id="PS50977">
    <property type="entry name" value="HTH_TETR_2"/>
    <property type="match status" value="1"/>
</dbReference>
<accession>A0A178M2M8</accession>
<dbReference type="PANTHER" id="PTHR30055">
    <property type="entry name" value="HTH-TYPE TRANSCRIPTIONAL REGULATOR RUTR"/>
    <property type="match status" value="1"/>
</dbReference>
<reference evidence="6 7" key="1">
    <citation type="submission" date="2016-04" db="EMBL/GenBank/DDBJ databases">
        <title>Draft Genome Sequences of Staphylococcus capitis Strain H36, S. capitis Strain H65, S. cohnii Strain H62, S. hominis Strain H69, Mycobacterium iranicum Strain H39, Plantibacter sp. Strain H53, Pseudomonas oryzihabitans Strain H72, and Microbacterium sp. Strain H83, isolated from residential settings.</title>
        <authorList>
            <person name="Lymperopoulou D."/>
            <person name="Adams R.I."/>
            <person name="Lindow S."/>
            <person name="Coil D.A."/>
            <person name="Jospin G."/>
            <person name="Eisen J.A."/>
        </authorList>
    </citation>
    <scope>NUCLEOTIDE SEQUENCE [LARGE SCALE GENOMIC DNA]</scope>
    <source>
        <strain evidence="6 7">H39</strain>
    </source>
</reference>
<evidence type="ECO:0000259" key="5">
    <source>
        <dbReference type="PROSITE" id="PS50977"/>
    </source>
</evidence>
<dbReference type="InterPro" id="IPR009057">
    <property type="entry name" value="Homeodomain-like_sf"/>
</dbReference>
<dbReference type="Gene3D" id="1.10.357.10">
    <property type="entry name" value="Tetracycline Repressor, domain 2"/>
    <property type="match status" value="1"/>
</dbReference>
<evidence type="ECO:0000313" key="7">
    <source>
        <dbReference type="Proteomes" id="UP000078396"/>
    </source>
</evidence>
<dbReference type="AlphaFoldDB" id="A0A178M2M8"/>
<evidence type="ECO:0000313" key="6">
    <source>
        <dbReference type="EMBL" id="OAN40676.1"/>
    </source>
</evidence>
<keyword evidence="1" id="KW-0805">Transcription regulation</keyword>
<name>A0A178M2M8_MYCIR</name>
<keyword evidence="2 4" id="KW-0238">DNA-binding</keyword>
<dbReference type="EMBL" id="LWCS01000012">
    <property type="protein sequence ID" value="OAN40676.1"/>
    <property type="molecule type" value="Genomic_DNA"/>
</dbReference>
<dbReference type="Proteomes" id="UP000078396">
    <property type="component" value="Unassembled WGS sequence"/>
</dbReference>
<feature type="domain" description="HTH tetR-type" evidence="5">
    <location>
        <begin position="6"/>
        <end position="66"/>
    </location>
</feature>
<dbReference type="Pfam" id="PF00440">
    <property type="entry name" value="TetR_N"/>
    <property type="match status" value="1"/>
</dbReference>
<dbReference type="InterPro" id="IPR001647">
    <property type="entry name" value="HTH_TetR"/>
</dbReference>
<dbReference type="GO" id="GO:0000976">
    <property type="term" value="F:transcription cis-regulatory region binding"/>
    <property type="evidence" value="ECO:0007669"/>
    <property type="project" value="TreeGrafter"/>
</dbReference>
<evidence type="ECO:0000256" key="3">
    <source>
        <dbReference type="ARBA" id="ARBA00023163"/>
    </source>
</evidence>
<dbReference type="InterPro" id="IPR023772">
    <property type="entry name" value="DNA-bd_HTH_TetR-type_CS"/>
</dbReference>
<dbReference type="PRINTS" id="PR00455">
    <property type="entry name" value="HTHTETR"/>
</dbReference>
<proteinExistence type="predicted"/>
<dbReference type="InterPro" id="IPR050109">
    <property type="entry name" value="HTH-type_TetR-like_transc_reg"/>
</dbReference>
<dbReference type="RefSeq" id="WP_064280536.1">
    <property type="nucleotide sequence ID" value="NZ_LWCS01000012.1"/>
</dbReference>
<dbReference type="PANTHER" id="PTHR30055:SF238">
    <property type="entry name" value="MYCOFACTOCIN BIOSYNTHESIS TRANSCRIPTIONAL REGULATOR MFTR-RELATED"/>
    <property type="match status" value="1"/>
</dbReference>
<dbReference type="GO" id="GO:0003700">
    <property type="term" value="F:DNA-binding transcription factor activity"/>
    <property type="evidence" value="ECO:0007669"/>
    <property type="project" value="TreeGrafter"/>
</dbReference>
<keyword evidence="3" id="KW-0804">Transcription</keyword>
<evidence type="ECO:0000256" key="4">
    <source>
        <dbReference type="PROSITE-ProRule" id="PRU00335"/>
    </source>
</evidence>
<dbReference type="SUPFAM" id="SSF46689">
    <property type="entry name" value="Homeodomain-like"/>
    <property type="match status" value="1"/>
</dbReference>
<sequence>MSRWQPNARERLERAALELYTERGFDQTTVDDIAARAGLTERTFFRHFADKREVLFFGQEALIDTITKGVAAEPDTVSAFDAVAAGFAATASFFDARRDSARQRQRIIDANRSLQERELSKLAILAHALAETLRDRGIDQAAARLTAETGLAVFKVAFQRWIADRRAPRFGEILDNAFTELKTLATGRG</sequence>
<organism evidence="6 7">
    <name type="scientific">Mycolicibacterium iranicum</name>
    <name type="common">Mycobacterium iranicum</name>
    <dbReference type="NCBI Taxonomy" id="912594"/>
    <lineage>
        <taxon>Bacteria</taxon>
        <taxon>Bacillati</taxon>
        <taxon>Actinomycetota</taxon>
        <taxon>Actinomycetes</taxon>
        <taxon>Mycobacteriales</taxon>
        <taxon>Mycobacteriaceae</taxon>
        <taxon>Mycolicibacterium</taxon>
    </lineage>
</organism>
<evidence type="ECO:0000256" key="1">
    <source>
        <dbReference type="ARBA" id="ARBA00023015"/>
    </source>
</evidence>
<protein>
    <submittedName>
        <fullName evidence="6">TetR family transcriptional regulator</fullName>
    </submittedName>
</protein>
<dbReference type="PROSITE" id="PS01081">
    <property type="entry name" value="HTH_TETR_1"/>
    <property type="match status" value="1"/>
</dbReference>
<dbReference type="Pfam" id="PF17754">
    <property type="entry name" value="TetR_C_14"/>
    <property type="match status" value="1"/>
</dbReference>
<comment type="caution">
    <text evidence="6">The sequence shown here is derived from an EMBL/GenBank/DDBJ whole genome shotgun (WGS) entry which is preliminary data.</text>
</comment>
<feature type="DNA-binding region" description="H-T-H motif" evidence="4">
    <location>
        <begin position="29"/>
        <end position="48"/>
    </location>
</feature>